<name>E4WW01_OIKDI</name>
<dbReference type="InParanoid" id="E4WW01"/>
<proteinExistence type="predicted"/>
<dbReference type="InterPro" id="IPR022617">
    <property type="entry name" value="Rad60/SUMO-like_dom"/>
</dbReference>
<dbReference type="CDD" id="cd01763">
    <property type="entry name" value="Ubl_SUMO_like"/>
    <property type="match status" value="1"/>
</dbReference>
<evidence type="ECO:0000313" key="3">
    <source>
        <dbReference type="Proteomes" id="UP000001307"/>
    </source>
</evidence>
<dbReference type="AlphaFoldDB" id="E4WW01"/>
<keyword evidence="3" id="KW-1185">Reference proteome</keyword>
<dbReference type="OrthoDB" id="442921at2759"/>
<protein>
    <recommendedName>
        <fullName evidence="1">Rad60/SUMO-like domain-containing protein</fullName>
    </recommendedName>
</protein>
<dbReference type="Proteomes" id="UP000001307">
    <property type="component" value="Unassembled WGS sequence"/>
</dbReference>
<dbReference type="Gene3D" id="3.10.20.90">
    <property type="entry name" value="Phosphatidylinositol 3-kinase Catalytic Subunit, Chain A, domain 1"/>
    <property type="match status" value="1"/>
</dbReference>
<dbReference type="EMBL" id="FN653017">
    <property type="protein sequence ID" value="CBY21304.1"/>
    <property type="molecule type" value="Genomic_DNA"/>
</dbReference>
<evidence type="ECO:0000259" key="1">
    <source>
        <dbReference type="Pfam" id="PF11976"/>
    </source>
</evidence>
<reference evidence="2" key="1">
    <citation type="journal article" date="2010" name="Science">
        <title>Plasticity of animal genome architecture unmasked by rapid evolution of a pelagic tunicate.</title>
        <authorList>
            <person name="Denoeud F."/>
            <person name="Henriet S."/>
            <person name="Mungpakdee S."/>
            <person name="Aury J.M."/>
            <person name="Da Silva C."/>
            <person name="Brinkmann H."/>
            <person name="Mikhaleva J."/>
            <person name="Olsen L.C."/>
            <person name="Jubin C."/>
            <person name="Canestro C."/>
            <person name="Bouquet J.M."/>
            <person name="Danks G."/>
            <person name="Poulain J."/>
            <person name="Campsteijn C."/>
            <person name="Adamski M."/>
            <person name="Cross I."/>
            <person name="Yadetie F."/>
            <person name="Muffato M."/>
            <person name="Louis A."/>
            <person name="Butcher S."/>
            <person name="Tsagkogeorga G."/>
            <person name="Konrad A."/>
            <person name="Singh S."/>
            <person name="Jensen M.F."/>
            <person name="Cong E.H."/>
            <person name="Eikeseth-Otteraa H."/>
            <person name="Noel B."/>
            <person name="Anthouard V."/>
            <person name="Porcel B.M."/>
            <person name="Kachouri-Lafond R."/>
            <person name="Nishino A."/>
            <person name="Ugolini M."/>
            <person name="Chourrout P."/>
            <person name="Nishida H."/>
            <person name="Aasland R."/>
            <person name="Huzurbazar S."/>
            <person name="Westhof E."/>
            <person name="Delsuc F."/>
            <person name="Lehrach H."/>
            <person name="Reinhardt R."/>
            <person name="Weissenbach J."/>
            <person name="Roy S.W."/>
            <person name="Artiguenave F."/>
            <person name="Postlethwait J.H."/>
            <person name="Manak J.R."/>
            <person name="Thompson E.M."/>
            <person name="Jaillon O."/>
            <person name="Du Pasquier L."/>
            <person name="Boudinot P."/>
            <person name="Liberles D.A."/>
            <person name="Volff J.N."/>
            <person name="Philippe H."/>
            <person name="Lenhard B."/>
            <person name="Roest Crollius H."/>
            <person name="Wincker P."/>
            <person name="Chourrout D."/>
        </authorList>
    </citation>
    <scope>NUCLEOTIDE SEQUENCE [LARGE SCALE GENOMIC DNA]</scope>
</reference>
<organism evidence="2">
    <name type="scientific">Oikopleura dioica</name>
    <name type="common">Tunicate</name>
    <dbReference type="NCBI Taxonomy" id="34765"/>
    <lineage>
        <taxon>Eukaryota</taxon>
        <taxon>Metazoa</taxon>
        <taxon>Chordata</taxon>
        <taxon>Tunicata</taxon>
        <taxon>Appendicularia</taxon>
        <taxon>Copelata</taxon>
        <taxon>Oikopleuridae</taxon>
        <taxon>Oikopleura</taxon>
    </lineage>
</organism>
<dbReference type="SUPFAM" id="SSF54236">
    <property type="entry name" value="Ubiquitin-like"/>
    <property type="match status" value="1"/>
</dbReference>
<evidence type="ECO:0000313" key="2">
    <source>
        <dbReference type="EMBL" id="CBY21304.1"/>
    </source>
</evidence>
<accession>E4WW01</accession>
<sequence length="127" mass="15077">MEEEEENELVMIIFEITFQNVIHPTKIFRLQVEKDQPFGLIFETFCELNNIKRKNYKFRHEGGPIRAEETPNSLEFEDGRIIVDVFRKQQGSTVGFVFQHFDFALQIFLRKIRKHCQTLSNGLPMLI</sequence>
<feature type="domain" description="Rad60/SUMO-like" evidence="1">
    <location>
        <begin position="28"/>
        <end position="82"/>
    </location>
</feature>
<dbReference type="Pfam" id="PF11976">
    <property type="entry name" value="Rad60-SLD"/>
    <property type="match status" value="1"/>
</dbReference>
<dbReference type="InterPro" id="IPR029071">
    <property type="entry name" value="Ubiquitin-like_domsf"/>
</dbReference>
<gene>
    <name evidence="2" type="ORF">GSOID_T00009061001</name>
</gene>